<dbReference type="Pfam" id="PF08388">
    <property type="entry name" value="GIIM"/>
    <property type="match status" value="1"/>
</dbReference>
<dbReference type="Gene3D" id="1.10.30.50">
    <property type="match status" value="1"/>
</dbReference>
<dbReference type="CDD" id="cd00085">
    <property type="entry name" value="HNHc"/>
    <property type="match status" value="1"/>
</dbReference>
<evidence type="ECO:0000313" key="2">
    <source>
        <dbReference type="EMBL" id="PSB40465.1"/>
    </source>
</evidence>
<gene>
    <name evidence="2" type="primary">ltrA</name>
    <name evidence="2" type="ORF">C7B77_28300</name>
</gene>
<dbReference type="InterPro" id="IPR003615">
    <property type="entry name" value="HNH_nuc"/>
</dbReference>
<dbReference type="InterPro" id="IPR030931">
    <property type="entry name" value="Group_II_RT_mat"/>
</dbReference>
<protein>
    <submittedName>
        <fullName evidence="2">Group II intron reverse transcriptase/maturase</fullName>
    </submittedName>
</protein>
<dbReference type="InterPro" id="IPR013597">
    <property type="entry name" value="Mat_intron_G2"/>
</dbReference>
<keyword evidence="3" id="KW-1185">Reference proteome</keyword>
<dbReference type="PROSITE" id="PS50878">
    <property type="entry name" value="RT_POL"/>
    <property type="match status" value="1"/>
</dbReference>
<keyword evidence="2" id="KW-0808">Transferase</keyword>
<dbReference type="InterPro" id="IPR000477">
    <property type="entry name" value="RT_dom"/>
</dbReference>
<dbReference type="EMBL" id="PVWO01000691">
    <property type="protein sequence ID" value="PSB40465.1"/>
    <property type="molecule type" value="Genomic_DNA"/>
</dbReference>
<dbReference type="CDD" id="cd01651">
    <property type="entry name" value="RT_G2_intron"/>
    <property type="match status" value="1"/>
</dbReference>
<dbReference type="PANTHER" id="PTHR34047">
    <property type="entry name" value="NUCLEAR INTRON MATURASE 1, MITOCHONDRIAL-RELATED"/>
    <property type="match status" value="1"/>
</dbReference>
<dbReference type="GO" id="GO:0008270">
    <property type="term" value="F:zinc ion binding"/>
    <property type="evidence" value="ECO:0007669"/>
    <property type="project" value="InterPro"/>
</dbReference>
<organism evidence="2 3">
    <name type="scientific">Chamaesiphon polymorphus CCALA 037</name>
    <dbReference type="NCBI Taxonomy" id="2107692"/>
    <lineage>
        <taxon>Bacteria</taxon>
        <taxon>Bacillati</taxon>
        <taxon>Cyanobacteriota</taxon>
        <taxon>Cyanophyceae</taxon>
        <taxon>Gomontiellales</taxon>
        <taxon>Chamaesiphonaceae</taxon>
        <taxon>Chamaesiphon</taxon>
    </lineage>
</organism>
<evidence type="ECO:0000313" key="3">
    <source>
        <dbReference type="Proteomes" id="UP000238937"/>
    </source>
</evidence>
<reference evidence="2 3" key="1">
    <citation type="submission" date="2018-03" db="EMBL/GenBank/DDBJ databases">
        <title>The ancient ancestry and fast evolution of plastids.</title>
        <authorList>
            <person name="Moore K.R."/>
            <person name="Magnabosco C."/>
            <person name="Momper L."/>
            <person name="Gold D.A."/>
            <person name="Bosak T."/>
            <person name="Fournier G.P."/>
        </authorList>
    </citation>
    <scope>NUCLEOTIDE SEQUENCE [LARGE SCALE GENOMIC DNA]</scope>
    <source>
        <strain evidence="2 3">CCALA 037</strain>
    </source>
</reference>
<comment type="caution">
    <text evidence="2">The sequence shown here is derived from an EMBL/GenBank/DDBJ whole genome shotgun (WGS) entry which is preliminary data.</text>
</comment>
<sequence length="554" mass="64791">MSDIIKTQHSLAIKAQHQAEHQFDDLYRLICREDWIRTALTAVLSNTGAKTAGIDGITKKTLAAESAKTEFVNALRTELQTKQFRPMPVRRVYIPKSNGKQRPLGIPTLKDRTVQMLLKMVLEPIYESDFLNCSNGFRPQRRTQDCIARLDSYINRRNKYYWVIEGDIKAAFDSIHHQILLKIMAKRIADNRLLKLVESFLKAGIMEGHLFKHTDIGTPQGGICSPLLANIYLHQLDLYWWQKYGNLDRKEKERRRTRHQGNCALIRYADDWLLLTNGSKAEAMRLKEEFSIFLKEELQLELSPEKTHITHVNDGFDFLGFHIQRYVSGHDRPKMLVTPAPKNIKKFKQTIKEMTKRKWFQDSPLLKFSALNAVLRGWINYYRHCNVKEIAKDLDFWVNQRLFRWLCKRHKLSPKHIIKMYKLREEGRRFNLGIRNGDKILYLYRLSDLPLTKYRSRSPENPYIQGEYRTGVPLADLPLSEQVWLGNANNSQWRELKETIKAERGSKCQVCSSTINLDLHHVKARKSKGKDEVENLQLLCRDCHVQTPSYGRST</sequence>
<accession>A0A2T1F628</accession>
<dbReference type="GO" id="GO:0003676">
    <property type="term" value="F:nucleic acid binding"/>
    <property type="evidence" value="ECO:0007669"/>
    <property type="project" value="InterPro"/>
</dbReference>
<name>A0A2T1F628_9CYAN</name>
<proteinExistence type="predicted"/>
<dbReference type="InterPro" id="IPR051083">
    <property type="entry name" value="GrpII_Intron_Splice-Mob/Def"/>
</dbReference>
<dbReference type="NCBIfam" id="TIGR04416">
    <property type="entry name" value="group_II_RT_mat"/>
    <property type="match status" value="1"/>
</dbReference>
<dbReference type="Pfam" id="PF00078">
    <property type="entry name" value="RVT_1"/>
    <property type="match status" value="1"/>
</dbReference>
<evidence type="ECO:0000259" key="1">
    <source>
        <dbReference type="PROSITE" id="PS50878"/>
    </source>
</evidence>
<dbReference type="GO" id="GO:0003964">
    <property type="term" value="F:RNA-directed DNA polymerase activity"/>
    <property type="evidence" value="ECO:0007669"/>
    <property type="project" value="UniProtKB-KW"/>
</dbReference>
<dbReference type="Proteomes" id="UP000238937">
    <property type="component" value="Unassembled WGS sequence"/>
</dbReference>
<dbReference type="GO" id="GO:0004519">
    <property type="term" value="F:endonuclease activity"/>
    <property type="evidence" value="ECO:0007669"/>
    <property type="project" value="InterPro"/>
</dbReference>
<dbReference type="AlphaFoldDB" id="A0A2T1F628"/>
<dbReference type="InterPro" id="IPR002711">
    <property type="entry name" value="HNH"/>
</dbReference>
<keyword evidence="2" id="KW-0548">Nucleotidyltransferase</keyword>
<dbReference type="SUPFAM" id="SSF56672">
    <property type="entry name" value="DNA/RNA polymerases"/>
    <property type="match status" value="1"/>
</dbReference>
<dbReference type="PANTHER" id="PTHR34047:SF8">
    <property type="entry name" value="PROTEIN YKFC"/>
    <property type="match status" value="1"/>
</dbReference>
<dbReference type="OrthoDB" id="468044at2"/>
<keyword evidence="2" id="KW-0695">RNA-directed DNA polymerase</keyword>
<dbReference type="Pfam" id="PF01844">
    <property type="entry name" value="HNH"/>
    <property type="match status" value="1"/>
</dbReference>
<dbReference type="RefSeq" id="WP_106312923.1">
    <property type="nucleotide sequence ID" value="NZ_PVWO01000691.1"/>
</dbReference>
<dbReference type="InterPro" id="IPR043502">
    <property type="entry name" value="DNA/RNA_pol_sf"/>
</dbReference>
<dbReference type="SMART" id="SM00507">
    <property type="entry name" value="HNHc"/>
    <property type="match status" value="1"/>
</dbReference>
<feature type="domain" description="Reverse transcriptase" evidence="1">
    <location>
        <begin position="75"/>
        <end position="323"/>
    </location>
</feature>